<organism evidence="1 2">
    <name type="scientific">Psilocybe cubensis</name>
    <name type="common">Psychedelic mushroom</name>
    <name type="synonym">Stropharia cubensis</name>
    <dbReference type="NCBI Taxonomy" id="181762"/>
    <lineage>
        <taxon>Eukaryota</taxon>
        <taxon>Fungi</taxon>
        <taxon>Dikarya</taxon>
        <taxon>Basidiomycota</taxon>
        <taxon>Agaricomycotina</taxon>
        <taxon>Agaricomycetes</taxon>
        <taxon>Agaricomycetidae</taxon>
        <taxon>Agaricales</taxon>
        <taxon>Agaricineae</taxon>
        <taxon>Strophariaceae</taxon>
        <taxon>Psilocybe</taxon>
    </lineage>
</organism>
<proteinExistence type="predicted"/>
<evidence type="ECO:0000313" key="1">
    <source>
        <dbReference type="EMBL" id="KAH9486152.1"/>
    </source>
</evidence>
<protein>
    <submittedName>
        <fullName evidence="1">Uncharacterized protein</fullName>
    </submittedName>
</protein>
<comment type="caution">
    <text evidence="1">The sequence shown here is derived from an EMBL/GenBank/DDBJ whole genome shotgun (WGS) entry which is preliminary data.</text>
</comment>
<evidence type="ECO:0000313" key="2">
    <source>
        <dbReference type="Proteomes" id="UP000664032"/>
    </source>
</evidence>
<dbReference type="EMBL" id="JAFIQS020000001">
    <property type="protein sequence ID" value="KAH9486152.1"/>
    <property type="molecule type" value="Genomic_DNA"/>
</dbReference>
<reference evidence="1" key="1">
    <citation type="submission" date="2021-10" db="EMBL/GenBank/DDBJ databases">
        <title>Psilocybe cubensis genome.</title>
        <authorList>
            <person name="Mckernan K.J."/>
            <person name="Crawford S."/>
            <person name="Trippe A."/>
            <person name="Kane L.T."/>
            <person name="Mclaughlin S."/>
        </authorList>
    </citation>
    <scope>NUCLEOTIDE SEQUENCE</scope>
    <source>
        <strain evidence="1">MGC-MH-2018</strain>
    </source>
</reference>
<accession>A0ACB8HEM0</accession>
<gene>
    <name evidence="1" type="ORF">JR316_0000216</name>
</gene>
<name>A0ACB8HEM0_PSICU</name>
<sequence length="116" mass="13477">MTDIGKWEGILDLATKWQFTEIRDEAIAVLTTELVGTKNALRKIQLARKYDIESWLPDAYIELVEKEDLTLDELSQDPAYPLDWETISKFFYIREKCGIGYGSKIACRRRSNKVET</sequence>
<keyword evidence="2" id="KW-1185">Reference proteome</keyword>
<dbReference type="Proteomes" id="UP000664032">
    <property type="component" value="Unassembled WGS sequence"/>
</dbReference>